<gene>
    <name evidence="1" type="ORF">GCM10010211_29900</name>
</gene>
<comment type="caution">
    <text evidence="1">The sequence shown here is derived from an EMBL/GenBank/DDBJ whole genome shotgun (WGS) entry which is preliminary data.</text>
</comment>
<keyword evidence="2" id="KW-1185">Reference proteome</keyword>
<proteinExistence type="predicted"/>
<reference evidence="2" key="1">
    <citation type="journal article" date="2019" name="Int. J. Syst. Evol. Microbiol.">
        <title>The Global Catalogue of Microorganisms (GCM) 10K type strain sequencing project: providing services to taxonomists for standard genome sequencing and annotation.</title>
        <authorList>
            <consortium name="The Broad Institute Genomics Platform"/>
            <consortium name="The Broad Institute Genome Sequencing Center for Infectious Disease"/>
            <person name="Wu L."/>
            <person name="Ma J."/>
        </authorList>
    </citation>
    <scope>NUCLEOTIDE SEQUENCE [LARGE SCALE GENOMIC DNA]</scope>
    <source>
        <strain evidence="2">JCM 3399</strain>
    </source>
</reference>
<evidence type="ECO:0000313" key="1">
    <source>
        <dbReference type="EMBL" id="GGU62995.1"/>
    </source>
</evidence>
<sequence length="46" mass="4661">MCADISWLVGLAVPVVLYGALARRDTARLVAPEAAPGRQTPAGLGG</sequence>
<dbReference type="Proteomes" id="UP000654471">
    <property type="component" value="Unassembled WGS sequence"/>
</dbReference>
<organism evidence="1 2">
    <name type="scientific">Streptomyces albospinus</name>
    <dbReference type="NCBI Taxonomy" id="285515"/>
    <lineage>
        <taxon>Bacteria</taxon>
        <taxon>Bacillati</taxon>
        <taxon>Actinomycetota</taxon>
        <taxon>Actinomycetes</taxon>
        <taxon>Kitasatosporales</taxon>
        <taxon>Streptomycetaceae</taxon>
        <taxon>Streptomyces</taxon>
    </lineage>
</organism>
<dbReference type="EMBL" id="BMRP01000009">
    <property type="protein sequence ID" value="GGU62995.1"/>
    <property type="molecule type" value="Genomic_DNA"/>
</dbReference>
<accession>A0ABQ2V337</accession>
<name>A0ABQ2V337_9ACTN</name>
<protein>
    <submittedName>
        <fullName evidence="1">Uncharacterized protein</fullName>
    </submittedName>
</protein>
<evidence type="ECO:0000313" key="2">
    <source>
        <dbReference type="Proteomes" id="UP000654471"/>
    </source>
</evidence>